<proteinExistence type="predicted"/>
<evidence type="ECO:0000313" key="1">
    <source>
        <dbReference type="EMBL" id="MDF3831431.1"/>
    </source>
</evidence>
<dbReference type="Proteomes" id="UP001216674">
    <property type="component" value="Unassembled WGS sequence"/>
</dbReference>
<dbReference type="EMBL" id="JARJLM010000006">
    <property type="protein sequence ID" value="MDF3831431.1"/>
    <property type="molecule type" value="Genomic_DNA"/>
</dbReference>
<name>A0ABT6AHZ3_9BURK</name>
<organism evidence="1 2">
    <name type="scientific">Cupriavidus basilensis</name>
    <dbReference type="NCBI Taxonomy" id="68895"/>
    <lineage>
        <taxon>Bacteria</taxon>
        <taxon>Pseudomonadati</taxon>
        <taxon>Pseudomonadota</taxon>
        <taxon>Betaproteobacteria</taxon>
        <taxon>Burkholderiales</taxon>
        <taxon>Burkholderiaceae</taxon>
        <taxon>Cupriavidus</taxon>
    </lineage>
</organism>
<evidence type="ECO:0000313" key="2">
    <source>
        <dbReference type="Proteomes" id="UP001216674"/>
    </source>
</evidence>
<comment type="caution">
    <text evidence="1">The sequence shown here is derived from an EMBL/GenBank/DDBJ whole genome shotgun (WGS) entry which is preliminary data.</text>
</comment>
<dbReference type="RefSeq" id="WP_276263306.1">
    <property type="nucleotide sequence ID" value="NZ_JARJLM010000006.1"/>
</dbReference>
<reference evidence="1 2" key="1">
    <citation type="submission" date="2023-03" db="EMBL/GenBank/DDBJ databases">
        <title>Draft assemblies of triclosan tolerant bacteria isolated from returned activated sludge.</title>
        <authorList>
            <person name="Van Hamelsveld S."/>
        </authorList>
    </citation>
    <scope>NUCLEOTIDE SEQUENCE [LARGE SCALE GENOMIC DNA]</scope>
    <source>
        <strain evidence="1 2">GW210010_S58</strain>
    </source>
</reference>
<dbReference type="Pfam" id="PF14456">
    <property type="entry name" value="alpha-hel2"/>
    <property type="match status" value="1"/>
</dbReference>
<dbReference type="NCBIfam" id="TIGR03742">
    <property type="entry name" value="PRTRC_F"/>
    <property type="match status" value="1"/>
</dbReference>
<sequence>MNPAAVTLRVAAPALALPQLSSRVPRTVVPGRLAAANAAVSRFLIEGGAIHECDIPPTCEDSLRACEQALDRWVKRQIGPLHCLRPGFALHVIDEHGHHPALSGGDKAPVYREIDLYWCEIREHEWPVGKGLETLDAALPNLGRTVLQVLREQSPLVYPLFTPDIACDVASYVYWCGEDNEEAALDMQCEEGDEEAREAMREEMVSRAMLDAAYPEWARRWMGRSKGGRRRGCSLRRAVTEAKTAEARRIAADALALSRLHFDDTFRPDIDGEFIGFGAVLSWSEGDVTTRIYDDLLNLAHQAEYCDRIGEIRIPLDDPGAMGAWQRAMRTRFTAIGLIDRLIHQLSV</sequence>
<accession>A0ABT6AHZ3</accession>
<dbReference type="InterPro" id="IPR022283">
    <property type="entry name" value="PRTRC_protein-F"/>
</dbReference>
<protein>
    <submittedName>
        <fullName evidence="1">PRTRC system protein F</fullName>
    </submittedName>
</protein>
<gene>
    <name evidence="1" type="ORF">P3W85_00415</name>
</gene>
<keyword evidence="2" id="KW-1185">Reference proteome</keyword>